<keyword evidence="1" id="KW-0543">Viral nucleoprotein</keyword>
<sequence length="165" mass="18007">MADEMVADLVALAAALQYRGVSPWNTRQAIIASGRENAGRLVAYTVGCRGTNLAKIAEHSSDRARAAQVVETIRQFMVTQEKSLGHIAAAFQECVYDARLASHSPISVNTLQFLKHSGLQKGQWLAANREFLALTRQDPGPFERLADIIWEDDSFAGVVGNRVPA</sequence>
<evidence type="ECO:0000313" key="1">
    <source>
        <dbReference type="EMBL" id="AOA33721.1"/>
    </source>
</evidence>
<reference evidence="1" key="1">
    <citation type="journal article" date="2018" name="Proc. Natl. Acad. Sci. U.S.A.">
        <title>Viral discovery and diversity in trypanosomatid protozoa with a focus on relatives of the human parasite Leishmania.</title>
        <authorList>
            <person name="Grybchuk D."/>
            <person name="Akopyants N.S."/>
            <person name="Kostygov A.Y."/>
            <person name="Konovalovas A."/>
            <person name="Lye L.F."/>
            <person name="Dobson D.E."/>
            <person name="Zangger H."/>
            <person name="Fasel N."/>
            <person name="Butenko A."/>
            <person name="Frolov A.O."/>
            <person name="Votypka J."/>
            <person name="d'Avila-Levy C.M."/>
            <person name="Kulich P."/>
            <person name="Moravcova J."/>
            <person name="Plevka P."/>
            <person name="Rogozin I.B."/>
            <person name="Serva S."/>
            <person name="Lukes J."/>
            <person name="Beverley S.M."/>
            <person name="Yurchenko V."/>
        </authorList>
    </citation>
    <scope>NUCLEOTIDE SEQUENCE</scope>
    <source>
        <strain evidence="1">CotoLBV1-S</strain>
    </source>
</reference>
<proteinExistence type="predicted"/>
<dbReference type="EMBL" id="KX451144">
    <property type="protein sequence ID" value="AOA33721.1"/>
    <property type="molecule type" value="Viral_cRNA"/>
</dbReference>
<name>A0A3S6FJL3_9VIRU</name>
<protein>
    <submittedName>
        <fullName evidence="1">Putative viral nucleocapsid</fullName>
    </submittedName>
</protein>
<keyword evidence="1" id="KW-0946">Virion</keyword>
<organism evidence="1">
    <name type="scientific">Crithidia otongatchiensis leishbunyavirus CotoLBV1</name>
    <dbReference type="NCBI Taxonomy" id="1888343"/>
    <lineage>
        <taxon>Viruses</taxon>
        <taxon>Riboviria</taxon>
        <taxon>Orthornavirae</taxon>
        <taxon>Negarnaviricota</taxon>
        <taxon>Polyploviricotina</taxon>
        <taxon>Bunyaviricetes</taxon>
        <taxon>Elliovirales</taxon>
        <taxon>Peribunyaviridae</taxon>
    </lineage>
</organism>
<dbReference type="GO" id="GO:0019013">
    <property type="term" value="C:viral nucleocapsid"/>
    <property type="evidence" value="ECO:0007669"/>
    <property type="project" value="UniProtKB-KW"/>
</dbReference>
<accession>A0A3S6FJL3</accession>